<dbReference type="Gene3D" id="2.130.10.10">
    <property type="entry name" value="YVTN repeat-like/Quinoprotein amine dehydrogenase"/>
    <property type="match status" value="2"/>
</dbReference>
<feature type="repeat" description="WD" evidence="2">
    <location>
        <begin position="744"/>
        <end position="785"/>
    </location>
</feature>
<dbReference type="PROSITE" id="PS50294">
    <property type="entry name" value="WD_REPEATS_REGION"/>
    <property type="match status" value="2"/>
</dbReference>
<feature type="coiled-coil region" evidence="3">
    <location>
        <begin position="152"/>
        <end position="198"/>
    </location>
</feature>
<organism evidence="5 6">
    <name type="scientific">Ceratocystis lukuohia</name>
    <dbReference type="NCBI Taxonomy" id="2019550"/>
    <lineage>
        <taxon>Eukaryota</taxon>
        <taxon>Fungi</taxon>
        <taxon>Dikarya</taxon>
        <taxon>Ascomycota</taxon>
        <taxon>Pezizomycotina</taxon>
        <taxon>Sordariomycetes</taxon>
        <taxon>Hypocreomycetidae</taxon>
        <taxon>Microascales</taxon>
        <taxon>Ceratocystidaceae</taxon>
        <taxon>Ceratocystis</taxon>
    </lineage>
</organism>
<name>A0ABR4MMH5_9PEZI</name>
<dbReference type="GeneID" id="98115661"/>
<accession>A0ABR4MMH5</accession>
<protein>
    <submittedName>
        <fullName evidence="5">Vegetative incompatibility protein HET-E-1</fullName>
    </submittedName>
</protein>
<dbReference type="InterPro" id="IPR027417">
    <property type="entry name" value="P-loop_NTPase"/>
</dbReference>
<dbReference type="Proteomes" id="UP001610728">
    <property type="component" value="Unassembled WGS sequence"/>
</dbReference>
<proteinExistence type="predicted"/>
<sequence length="885" mass="99689">MQQLVQDGIARTAKEFSVNDRINEGLQAFQAIRGIMEGALRVAPQAAAAWAIVSLGIEILSNPITESLENRSGIQYVLSQMKWYWNLTDLLLDKSKCEATTAAMQDGLEKGVINLFQKLLLYQMRSIRLYHRNWGVAIAKGMLKTDDWKTQLNDIKEAEETLKRQMDQYNTQENKIWLRSLRETVSALARRHEDENDKRCLSDLHITDPYIEKKNIEEKKGGLLKDSYKWILDHADFQHFRNEIQSGVLWIRGDPGKGKTMLLCGLIDELESSSLAPISYFFCQATGGSRLDTATSVLRGLIYHLARRNPQLTKYVRQKYDYKNNIFSSQEDPWHDLCEITTAMLNDPTLENTVLIVDALDECSVGLQRLLNFIIVPSRAKWVVSSRNWPDIEEKLGNGDQKSKIHLELNQHSVSKAVESYIASKVEYLSKSKGYDGDMKNAVLDYLTANADGTFLWVALLHALVKELKPCGQKEVEDIIASCGSFLTLHNGFVNFVHLSAKDYLRSEASDKMLPYGIAQRHQTIFERSLDILGTTLKRDIYYLEKPGYLIDNVSAPDPDPLASIKYSCLSWIDHFEDSAEHGLTSGEDKILSFFKNDYLHWLEALSLLKSVSEAGRAIAKLQAYLQNKASQDLQDIIKDARLFLLSHGGIIEGAPLQVYISALIFSPTNSLTRQHFIHEQPSWIELNSGVEENWNACLQTLKGHGGGVTSVVFSNDGQRLASGSGDKTVKIWDGTSGTCLQTLEGHGHWVTSVVFSNDGQRLASGSGDKTVKIWDGTSGTCLQTLEGHENGVTSVVFSNDRQQLASGSFEKTATPTTPSIHQTSLFSPHFYRPTLNTDSTWIMKDGQRIIYLPLNYRPRRQTFIAGKRLALFRRSRRPIVIALR</sequence>
<dbReference type="SMART" id="SM00320">
    <property type="entry name" value="WD40"/>
    <property type="match status" value="3"/>
</dbReference>
<feature type="repeat" description="WD" evidence="2">
    <location>
        <begin position="702"/>
        <end position="743"/>
    </location>
</feature>
<dbReference type="InterPro" id="IPR007111">
    <property type="entry name" value="NACHT_NTPase"/>
</dbReference>
<keyword evidence="2" id="KW-0853">WD repeat</keyword>
<dbReference type="InterPro" id="IPR036322">
    <property type="entry name" value="WD40_repeat_dom_sf"/>
</dbReference>
<evidence type="ECO:0000259" key="4">
    <source>
        <dbReference type="PROSITE" id="PS50837"/>
    </source>
</evidence>
<reference evidence="5 6" key="1">
    <citation type="submission" date="2020-05" db="EMBL/GenBank/DDBJ databases">
        <title>Ceratocystis lukuohia genome.</title>
        <authorList>
            <person name="Harrington T.C."/>
            <person name="Kim K."/>
            <person name="Mayers C.G."/>
        </authorList>
    </citation>
    <scope>NUCLEOTIDE SEQUENCE [LARGE SCALE GENOMIC DNA]</scope>
    <source>
        <strain evidence="5 6">C4212</strain>
    </source>
</reference>
<dbReference type="InterPro" id="IPR001680">
    <property type="entry name" value="WD40_rpt"/>
</dbReference>
<dbReference type="InterPro" id="IPR056884">
    <property type="entry name" value="NPHP3-like_N"/>
</dbReference>
<dbReference type="PANTHER" id="PTHR10039">
    <property type="entry name" value="AMELOGENIN"/>
    <property type="match status" value="1"/>
</dbReference>
<dbReference type="Pfam" id="PF00400">
    <property type="entry name" value="WD40"/>
    <property type="match status" value="3"/>
</dbReference>
<dbReference type="InterPro" id="IPR015943">
    <property type="entry name" value="WD40/YVTN_repeat-like_dom_sf"/>
</dbReference>
<evidence type="ECO:0000256" key="1">
    <source>
        <dbReference type="ARBA" id="ARBA00022737"/>
    </source>
</evidence>
<keyword evidence="3" id="KW-0175">Coiled coil</keyword>
<keyword evidence="6" id="KW-1185">Reference proteome</keyword>
<evidence type="ECO:0000313" key="6">
    <source>
        <dbReference type="Proteomes" id="UP001610728"/>
    </source>
</evidence>
<dbReference type="InterPro" id="IPR031359">
    <property type="entry name" value="NACHT_N"/>
</dbReference>
<dbReference type="CDD" id="cd00200">
    <property type="entry name" value="WD40"/>
    <property type="match status" value="1"/>
</dbReference>
<evidence type="ECO:0000256" key="2">
    <source>
        <dbReference type="PROSITE-ProRule" id="PRU00221"/>
    </source>
</evidence>
<dbReference type="Gene3D" id="3.40.50.300">
    <property type="entry name" value="P-loop containing nucleotide triphosphate hydrolases"/>
    <property type="match status" value="1"/>
</dbReference>
<dbReference type="SUPFAM" id="SSF50978">
    <property type="entry name" value="WD40 repeat-like"/>
    <property type="match status" value="1"/>
</dbReference>
<gene>
    <name evidence="5" type="ORF">HOO65_020028</name>
</gene>
<keyword evidence="1" id="KW-0677">Repeat</keyword>
<dbReference type="RefSeq" id="XP_070860666.1">
    <property type="nucleotide sequence ID" value="XM_071006409.1"/>
</dbReference>
<dbReference type="PROSITE" id="PS50082">
    <property type="entry name" value="WD_REPEATS_2"/>
    <property type="match status" value="2"/>
</dbReference>
<dbReference type="Pfam" id="PF17100">
    <property type="entry name" value="NACHT_N"/>
    <property type="match status" value="1"/>
</dbReference>
<feature type="domain" description="NACHT" evidence="4">
    <location>
        <begin position="247"/>
        <end position="387"/>
    </location>
</feature>
<evidence type="ECO:0000256" key="3">
    <source>
        <dbReference type="SAM" id="Coils"/>
    </source>
</evidence>
<dbReference type="Pfam" id="PF24883">
    <property type="entry name" value="NPHP3_N"/>
    <property type="match status" value="1"/>
</dbReference>
<evidence type="ECO:0000313" key="5">
    <source>
        <dbReference type="EMBL" id="KAL2889486.1"/>
    </source>
</evidence>
<dbReference type="PROSITE" id="PS50837">
    <property type="entry name" value="NACHT"/>
    <property type="match status" value="1"/>
</dbReference>
<dbReference type="EMBL" id="JABSNW010000002">
    <property type="protein sequence ID" value="KAL2889486.1"/>
    <property type="molecule type" value="Genomic_DNA"/>
</dbReference>
<comment type="caution">
    <text evidence="5">The sequence shown here is derived from an EMBL/GenBank/DDBJ whole genome shotgun (WGS) entry which is preliminary data.</text>
</comment>
<dbReference type="SUPFAM" id="SSF52540">
    <property type="entry name" value="P-loop containing nucleoside triphosphate hydrolases"/>
    <property type="match status" value="1"/>
</dbReference>